<dbReference type="InterPro" id="IPR050270">
    <property type="entry name" value="DegV_domain_contain"/>
</dbReference>
<dbReference type="Pfam" id="PF02645">
    <property type="entry name" value="DegV"/>
    <property type="match status" value="1"/>
</dbReference>
<evidence type="ECO:0000256" key="1">
    <source>
        <dbReference type="ARBA" id="ARBA00003238"/>
    </source>
</evidence>
<dbReference type="PANTHER" id="PTHR33434:SF3">
    <property type="entry name" value="DEGV DOMAIN-CONTAINING PROTEIN YITS"/>
    <property type="match status" value="1"/>
</dbReference>
<dbReference type="NCBIfam" id="TIGR00762">
    <property type="entry name" value="DegV"/>
    <property type="match status" value="1"/>
</dbReference>
<dbReference type="InterPro" id="IPR043168">
    <property type="entry name" value="DegV_C"/>
</dbReference>
<dbReference type="OrthoDB" id="5429275at2"/>
<keyword evidence="4" id="KW-1185">Reference proteome</keyword>
<accession>A0A078M1D2</accession>
<dbReference type="GO" id="GO:0008289">
    <property type="term" value="F:lipid binding"/>
    <property type="evidence" value="ECO:0007669"/>
    <property type="project" value="UniProtKB-KW"/>
</dbReference>
<organism evidence="3 4">
    <name type="scientific">Jeotgalicoccus saudimassiliensis</name>
    <dbReference type="NCBI Taxonomy" id="1461582"/>
    <lineage>
        <taxon>Bacteria</taxon>
        <taxon>Bacillati</taxon>
        <taxon>Bacillota</taxon>
        <taxon>Bacilli</taxon>
        <taxon>Bacillales</taxon>
        <taxon>Staphylococcaceae</taxon>
        <taxon>Jeotgalicoccus</taxon>
    </lineage>
</organism>
<dbReference type="PANTHER" id="PTHR33434">
    <property type="entry name" value="DEGV DOMAIN-CONTAINING PROTEIN DR_1986-RELATED"/>
    <property type="match status" value="1"/>
</dbReference>
<keyword evidence="2" id="KW-0446">Lipid-binding</keyword>
<sequence>MKLIIDSCSDLSLERARELGADVQPLTIQIGDKSYKDQFEITSEEVIQAIKDGKRPMTSQPNPEAFASMFKEYTDKNESIIYIGFSSALSGTYQSASIAKDMILEEQPDADITLFDTEGASYGIGLIIERAAGYIADGDDKDTVTAKIQKDISNIRHLFTVDDLDYLAEGGRLSKGSAFVGGLLNIKPLLHLEGGKLIPLEKHRGLKKVFKRMVEISNEEGARATGHIVHADAEKAANDLKKQLLEKTDLETINISSIGPTISSHTGDGTIGLFYFKDGQ</sequence>
<comment type="function">
    <text evidence="1">May bind long-chain fatty acids, such as palmitate, and may play a role in lipid transport or fatty acid metabolism.</text>
</comment>
<evidence type="ECO:0000256" key="2">
    <source>
        <dbReference type="ARBA" id="ARBA00023121"/>
    </source>
</evidence>
<dbReference type="Gene3D" id="3.40.50.10170">
    <property type="match status" value="1"/>
</dbReference>
<evidence type="ECO:0000313" key="4">
    <source>
        <dbReference type="Proteomes" id="UP000044136"/>
    </source>
</evidence>
<dbReference type="Proteomes" id="UP000044136">
    <property type="component" value="Unassembled WGS sequence"/>
</dbReference>
<dbReference type="eggNOG" id="COG1307">
    <property type="taxonomic scope" value="Bacteria"/>
</dbReference>
<dbReference type="STRING" id="1461582.BN1048_00302"/>
<protein>
    <submittedName>
        <fullName evidence="3">DegV domain-containing protein</fullName>
    </submittedName>
</protein>
<reference evidence="3 4" key="1">
    <citation type="submission" date="2014-07" db="EMBL/GenBank/DDBJ databases">
        <authorList>
            <person name="Urmite Genomes Urmite Genomes"/>
        </authorList>
    </citation>
    <scope>NUCLEOTIDE SEQUENCE [LARGE SCALE GENOMIC DNA]</scope>
    <source>
        <strain evidence="3 4">13MG44_air</strain>
    </source>
</reference>
<dbReference type="RefSeq" id="WP_035807664.1">
    <property type="nucleotide sequence ID" value="NZ_CCSE01000001.1"/>
</dbReference>
<name>A0A078M1D2_9STAP</name>
<dbReference type="InterPro" id="IPR003797">
    <property type="entry name" value="DegV"/>
</dbReference>
<evidence type="ECO:0000313" key="3">
    <source>
        <dbReference type="EMBL" id="CDZ99177.1"/>
    </source>
</evidence>
<dbReference type="Gene3D" id="3.30.1180.10">
    <property type="match status" value="1"/>
</dbReference>
<gene>
    <name evidence="3" type="ORF">BN1048_00302</name>
</gene>
<dbReference type="AlphaFoldDB" id="A0A078M1D2"/>
<dbReference type="HOGENOM" id="CLU_048251_4_1_9"/>
<dbReference type="EMBL" id="CCSE01000001">
    <property type="protein sequence ID" value="CDZ99177.1"/>
    <property type="molecule type" value="Genomic_DNA"/>
</dbReference>
<dbReference type="SUPFAM" id="SSF82549">
    <property type="entry name" value="DAK1/DegV-like"/>
    <property type="match status" value="1"/>
</dbReference>
<proteinExistence type="predicted"/>
<dbReference type="PROSITE" id="PS51482">
    <property type="entry name" value="DEGV"/>
    <property type="match status" value="1"/>
</dbReference>